<feature type="transmembrane region" description="Helical" evidence="3">
    <location>
        <begin position="121"/>
        <end position="147"/>
    </location>
</feature>
<keyword evidence="2" id="KW-0813">Transport</keyword>
<gene>
    <name evidence="4" type="ORF">FZC76_16305</name>
</gene>
<reference evidence="4 5" key="1">
    <citation type="submission" date="2019-08" db="EMBL/GenBank/DDBJ databases">
        <title>Bacillus genomes from the desert of Cuatro Cienegas, Coahuila.</title>
        <authorList>
            <person name="Olmedo-Alvarez G."/>
        </authorList>
    </citation>
    <scope>NUCLEOTIDE SEQUENCE [LARGE SCALE GENOMIC DNA]</scope>
    <source>
        <strain evidence="4 5">CH28_1T</strain>
    </source>
</reference>
<evidence type="ECO:0000313" key="4">
    <source>
        <dbReference type="EMBL" id="TYS67087.1"/>
    </source>
</evidence>
<evidence type="ECO:0000256" key="1">
    <source>
        <dbReference type="ARBA" id="ARBA00010692"/>
    </source>
</evidence>
<comment type="caution">
    <text evidence="4">The sequence shown here is derived from an EMBL/GenBank/DDBJ whole genome shotgun (WGS) entry which is preliminary data.</text>
</comment>
<dbReference type="Pfam" id="PF02632">
    <property type="entry name" value="BioY"/>
    <property type="match status" value="1"/>
</dbReference>
<evidence type="ECO:0000256" key="3">
    <source>
        <dbReference type="SAM" id="Phobius"/>
    </source>
</evidence>
<dbReference type="GO" id="GO:0005886">
    <property type="term" value="C:plasma membrane"/>
    <property type="evidence" value="ECO:0007669"/>
    <property type="project" value="UniProtKB-SubCell"/>
</dbReference>
<dbReference type="EMBL" id="VTEV01000006">
    <property type="protein sequence ID" value="TYS67087.1"/>
    <property type="molecule type" value="Genomic_DNA"/>
</dbReference>
<evidence type="ECO:0000313" key="5">
    <source>
        <dbReference type="Proteomes" id="UP000322524"/>
    </source>
</evidence>
<dbReference type="PANTHER" id="PTHR34295">
    <property type="entry name" value="BIOTIN TRANSPORTER BIOY"/>
    <property type="match status" value="1"/>
</dbReference>
<dbReference type="InterPro" id="IPR003784">
    <property type="entry name" value="BioY"/>
</dbReference>
<feature type="transmembrane region" description="Helical" evidence="3">
    <location>
        <begin position="153"/>
        <end position="178"/>
    </location>
</feature>
<keyword evidence="3" id="KW-0812">Transmembrane</keyword>
<feature type="transmembrane region" description="Helical" evidence="3">
    <location>
        <begin position="87"/>
        <end position="109"/>
    </location>
</feature>
<feature type="transmembrane region" description="Helical" evidence="3">
    <location>
        <begin position="38"/>
        <end position="56"/>
    </location>
</feature>
<name>A0A5D4SUL5_9BACI</name>
<accession>A0A5D4SUL5</accession>
<organism evidence="4 5">
    <name type="scientific">Sutcliffiella horikoshii</name>
    <dbReference type="NCBI Taxonomy" id="79883"/>
    <lineage>
        <taxon>Bacteria</taxon>
        <taxon>Bacillati</taxon>
        <taxon>Bacillota</taxon>
        <taxon>Bacilli</taxon>
        <taxon>Bacillales</taxon>
        <taxon>Bacillaceae</taxon>
        <taxon>Sutcliffiella</taxon>
    </lineage>
</organism>
<keyword evidence="2 3" id="KW-0472">Membrane</keyword>
<dbReference type="RefSeq" id="WP_148989228.1">
    <property type="nucleotide sequence ID" value="NZ_VTEV01000006.1"/>
</dbReference>
<dbReference type="Proteomes" id="UP000322524">
    <property type="component" value="Unassembled WGS sequence"/>
</dbReference>
<dbReference type="OrthoDB" id="9803495at2"/>
<comment type="subcellular location">
    <subcellularLocation>
        <location evidence="2">Cell membrane</location>
        <topology evidence="2">Multi-pass membrane protein</topology>
    </subcellularLocation>
</comment>
<comment type="similarity">
    <text evidence="1 2">Belongs to the BioY family.</text>
</comment>
<dbReference type="PANTHER" id="PTHR34295:SF1">
    <property type="entry name" value="BIOTIN TRANSPORTER BIOY"/>
    <property type="match status" value="1"/>
</dbReference>
<protein>
    <recommendedName>
        <fullName evidence="2">Biotin transporter</fullName>
    </recommendedName>
</protein>
<dbReference type="Gene3D" id="1.10.1760.20">
    <property type="match status" value="1"/>
</dbReference>
<dbReference type="GO" id="GO:0015225">
    <property type="term" value="F:biotin transmembrane transporter activity"/>
    <property type="evidence" value="ECO:0007669"/>
    <property type="project" value="UniProtKB-UniRule"/>
</dbReference>
<proteinExistence type="inferred from homology"/>
<keyword evidence="2" id="KW-1003">Cell membrane</keyword>
<dbReference type="PIRSF" id="PIRSF016661">
    <property type="entry name" value="BioY"/>
    <property type="match status" value="1"/>
</dbReference>
<feature type="transmembrane region" description="Helical" evidence="3">
    <location>
        <begin position="12"/>
        <end position="32"/>
    </location>
</feature>
<sequence>MKRSLSTLDITYAAMFVALMAIGANIVSWMPFLQVGGVPLSMQPFFCVLAGILLGSRLGAISMIVYLLVGIAGAPVFAQFSSGFATIVGPTGGFLLSYVVTAFVAGLIIEKKAQPNLGTFMIASFVGIILIYVIGTNYMFVILNYVLEISTPYVAAWATMTLFAVKDVVFTILCAMLASRLFYVVNKTSKASHTHKAA</sequence>
<dbReference type="STRING" id="79883.GCA_001636495_01295"/>
<dbReference type="AlphaFoldDB" id="A0A5D4SUL5"/>
<evidence type="ECO:0000256" key="2">
    <source>
        <dbReference type="PIRNR" id="PIRNR016661"/>
    </source>
</evidence>
<keyword evidence="3" id="KW-1133">Transmembrane helix</keyword>